<dbReference type="SUPFAM" id="SSF50331">
    <property type="entry name" value="MOP-like"/>
    <property type="match status" value="1"/>
</dbReference>
<proteinExistence type="predicted"/>
<dbReference type="InterPro" id="IPR008995">
    <property type="entry name" value="Mo/tungstate-bd_C_term_dom"/>
</dbReference>
<dbReference type="EMBL" id="QREG01000036">
    <property type="protein sequence ID" value="RED91777.1"/>
    <property type="molecule type" value="Genomic_DNA"/>
</dbReference>
<dbReference type="GO" id="GO:0016887">
    <property type="term" value="F:ATP hydrolysis activity"/>
    <property type="evidence" value="ECO:0007669"/>
    <property type="project" value="InterPro"/>
</dbReference>
<evidence type="ECO:0000259" key="4">
    <source>
        <dbReference type="PROSITE" id="PS50893"/>
    </source>
</evidence>
<dbReference type="Gene3D" id="3.40.50.300">
    <property type="entry name" value="P-loop containing nucleotide triphosphate hydrolases"/>
    <property type="match status" value="1"/>
</dbReference>
<protein>
    <submittedName>
        <fullName evidence="5">Iron(III) transport system ATP-binding protein</fullName>
    </submittedName>
</protein>
<feature type="domain" description="ABC transporter" evidence="4">
    <location>
        <begin position="6"/>
        <end position="238"/>
    </location>
</feature>
<dbReference type="InterPro" id="IPR003439">
    <property type="entry name" value="ABC_transporter-like_ATP-bd"/>
</dbReference>
<comment type="caution">
    <text evidence="5">The sequence shown here is derived from an EMBL/GenBank/DDBJ whole genome shotgun (WGS) entry which is preliminary data.</text>
</comment>
<dbReference type="OrthoDB" id="9802264at2"/>
<dbReference type="GO" id="GO:0005524">
    <property type="term" value="F:ATP binding"/>
    <property type="evidence" value="ECO:0007669"/>
    <property type="project" value="UniProtKB-KW"/>
</dbReference>
<keyword evidence="6" id="KW-1185">Reference proteome</keyword>
<dbReference type="InterPro" id="IPR003593">
    <property type="entry name" value="AAA+_ATPase"/>
</dbReference>
<reference evidence="5 6" key="1">
    <citation type="submission" date="2018-07" db="EMBL/GenBank/DDBJ databases">
        <title>Genomic Encyclopedia of Type Strains, Phase IV (KMG-IV): sequencing the most valuable type-strain genomes for metagenomic binning, comparative biology and taxonomic classification.</title>
        <authorList>
            <person name="Goeker M."/>
        </authorList>
    </citation>
    <scope>NUCLEOTIDE SEQUENCE [LARGE SCALE GENOMIC DNA]</scope>
    <source>
        <strain evidence="5 6">DSM 4134</strain>
    </source>
</reference>
<keyword evidence="2" id="KW-0547">Nucleotide-binding</keyword>
<keyword evidence="3 5" id="KW-0067">ATP-binding</keyword>
<dbReference type="RefSeq" id="WP_115870434.1">
    <property type="nucleotide sequence ID" value="NZ_QREG01000036.1"/>
</dbReference>
<organism evidence="5 6">
    <name type="scientific">Marinoscillum furvescens DSM 4134</name>
    <dbReference type="NCBI Taxonomy" id="1122208"/>
    <lineage>
        <taxon>Bacteria</taxon>
        <taxon>Pseudomonadati</taxon>
        <taxon>Bacteroidota</taxon>
        <taxon>Cytophagia</taxon>
        <taxon>Cytophagales</taxon>
        <taxon>Reichenbachiellaceae</taxon>
        <taxon>Marinoscillum</taxon>
    </lineage>
</organism>
<evidence type="ECO:0000256" key="3">
    <source>
        <dbReference type="ARBA" id="ARBA00022840"/>
    </source>
</evidence>
<evidence type="ECO:0000256" key="1">
    <source>
        <dbReference type="ARBA" id="ARBA00022448"/>
    </source>
</evidence>
<dbReference type="Proteomes" id="UP000256779">
    <property type="component" value="Unassembled WGS sequence"/>
</dbReference>
<gene>
    <name evidence="5" type="ORF">C7460_13612</name>
</gene>
<dbReference type="GO" id="GO:0022857">
    <property type="term" value="F:transmembrane transporter activity"/>
    <property type="evidence" value="ECO:0007669"/>
    <property type="project" value="InterPro"/>
</dbReference>
<dbReference type="PROSITE" id="PS50893">
    <property type="entry name" value="ABC_TRANSPORTER_2"/>
    <property type="match status" value="1"/>
</dbReference>
<dbReference type="PROSITE" id="PS00211">
    <property type="entry name" value="ABC_TRANSPORTER_1"/>
    <property type="match status" value="1"/>
</dbReference>
<dbReference type="InterPro" id="IPR027417">
    <property type="entry name" value="P-loop_NTPase"/>
</dbReference>
<evidence type="ECO:0000256" key="2">
    <source>
        <dbReference type="ARBA" id="ARBA00022741"/>
    </source>
</evidence>
<dbReference type="AlphaFoldDB" id="A0A3D9KVU2"/>
<dbReference type="InterPro" id="IPR017871">
    <property type="entry name" value="ABC_transporter-like_CS"/>
</dbReference>
<evidence type="ECO:0000313" key="5">
    <source>
        <dbReference type="EMBL" id="RED91777.1"/>
    </source>
</evidence>
<dbReference type="Pfam" id="PF00005">
    <property type="entry name" value="ABC_tran"/>
    <property type="match status" value="1"/>
</dbReference>
<dbReference type="InterPro" id="IPR013611">
    <property type="entry name" value="Transp-assoc_OB_typ2"/>
</dbReference>
<dbReference type="GO" id="GO:0043190">
    <property type="term" value="C:ATP-binding cassette (ABC) transporter complex"/>
    <property type="evidence" value="ECO:0007669"/>
    <property type="project" value="InterPro"/>
</dbReference>
<dbReference type="Pfam" id="PF08402">
    <property type="entry name" value="TOBE_2"/>
    <property type="match status" value="1"/>
</dbReference>
<evidence type="ECO:0000313" key="6">
    <source>
        <dbReference type="Proteomes" id="UP000256779"/>
    </source>
</evidence>
<dbReference type="SMART" id="SM00382">
    <property type="entry name" value="AAA"/>
    <property type="match status" value="1"/>
</dbReference>
<accession>A0A3D9KVU2</accession>
<sequence length="332" mass="36999">MSTTILSTRGLSMSYQDQHVLHHVDLIIRSGEVLGVIGRSGSGKTTLVRLLAGLLQPDSGQVLYEGEELEGPEDKLVPGHEEIRLVHQDFKLKHKMTVRENIRYELLSYVDEYQQERIEALMKLCNITHLQDTDIAYISGGEKQRVAIARAMATEPAVVLMDEPFSNLDLMTKAELLSEIKQIASSTDTAIVLITHDTRDALEVADRLAVLQAGKIVQMAPTHEIYQSPASPYVAGLFGLYSELSSEELHQLSGTPPQTPADKYGLWPEDIYATTDSSGEAQVTTVAFLGAYHRLRIQWKNHTLWAYDPQKNVQQGDTVRISVNFQNAFPLS</sequence>
<dbReference type="PANTHER" id="PTHR42781:SF4">
    <property type="entry name" value="SPERMIDINE_PUTRESCINE IMPORT ATP-BINDING PROTEIN POTA"/>
    <property type="match status" value="1"/>
</dbReference>
<name>A0A3D9KVU2_MARFU</name>
<keyword evidence="1" id="KW-0813">Transport</keyword>
<dbReference type="SUPFAM" id="SSF52540">
    <property type="entry name" value="P-loop containing nucleoside triphosphate hydrolases"/>
    <property type="match status" value="1"/>
</dbReference>
<dbReference type="InterPro" id="IPR050093">
    <property type="entry name" value="ABC_SmlMolc_Importer"/>
</dbReference>
<dbReference type="PANTHER" id="PTHR42781">
    <property type="entry name" value="SPERMIDINE/PUTRESCINE IMPORT ATP-BINDING PROTEIN POTA"/>
    <property type="match status" value="1"/>
</dbReference>